<dbReference type="SUPFAM" id="SSF50939">
    <property type="entry name" value="Sialidases"/>
    <property type="match status" value="1"/>
</dbReference>
<dbReference type="CDD" id="cd15482">
    <property type="entry name" value="Sialidase_non-viral"/>
    <property type="match status" value="1"/>
</dbReference>
<sequence length="389" mass="44215">MKTHIILALFMGLLSLPLQTICQQVPGDIVTYVSVDEGKYIGSPSLAILPNGDYVASHDFFGPKSSEWQQAVSRIFVSKDKGKKWRQVSTIHGAFWSSLFVHKGDLYLLGPDRHHGTVLIRKSTDGGKTWTQPTNKENGVILTGEFHCAPMPVVEYNGRLWRPMETAHGPILEWGKRYGAMVMSADINADLLNAKSWQVSNSVPYNSEYLNGNFGGWLEGNFVVGRDNQLWNVLRVDNKNSLQEKAAFLELSTDGKELKFDKETGFVDFPGGSKKFVIKFDEKSGEYYTLANVIPEKYSSKYPNRNPATFRNVLMLRKSKDLKNWVDVKTILENEDVINHGFQYVDWLFDGNDIIVLSRTAFFDGKKNARNNHDANYLTFHRIEKFRSL</sequence>
<dbReference type="EC" id="3.2.1.-" evidence="2"/>
<gene>
    <name evidence="2" type="ORF">ACFQ2C_07990</name>
</gene>
<comment type="caution">
    <text evidence="2">The sequence shown here is derived from an EMBL/GenBank/DDBJ whole genome shotgun (WGS) entry which is preliminary data.</text>
</comment>
<keyword evidence="2" id="KW-0326">Glycosidase</keyword>
<dbReference type="Gene3D" id="2.120.10.10">
    <property type="match status" value="1"/>
</dbReference>
<dbReference type="Proteomes" id="UP001597205">
    <property type="component" value="Unassembled WGS sequence"/>
</dbReference>
<organism evidence="2 3">
    <name type="scientific">Sphingobacterium daejeonense</name>
    <dbReference type="NCBI Taxonomy" id="371142"/>
    <lineage>
        <taxon>Bacteria</taxon>
        <taxon>Pseudomonadati</taxon>
        <taxon>Bacteroidota</taxon>
        <taxon>Sphingobacteriia</taxon>
        <taxon>Sphingobacteriales</taxon>
        <taxon>Sphingobacteriaceae</taxon>
        <taxon>Sphingobacterium</taxon>
    </lineage>
</organism>
<accession>A0ABW3RKK3</accession>
<keyword evidence="3" id="KW-1185">Reference proteome</keyword>
<feature type="signal peptide" evidence="1">
    <location>
        <begin position="1"/>
        <end position="20"/>
    </location>
</feature>
<dbReference type="GO" id="GO:0016798">
    <property type="term" value="F:hydrolase activity, acting on glycosyl bonds"/>
    <property type="evidence" value="ECO:0007669"/>
    <property type="project" value="UniProtKB-KW"/>
</dbReference>
<keyword evidence="1" id="KW-0732">Signal</keyword>
<dbReference type="RefSeq" id="WP_260029743.1">
    <property type="nucleotide sequence ID" value="NZ_JALXMZ010000003.1"/>
</dbReference>
<dbReference type="InterPro" id="IPR036278">
    <property type="entry name" value="Sialidase_sf"/>
</dbReference>
<feature type="chain" id="PRO_5046322320" evidence="1">
    <location>
        <begin position="21"/>
        <end position="389"/>
    </location>
</feature>
<dbReference type="EMBL" id="JBHTKY010000009">
    <property type="protein sequence ID" value="MFD1165539.1"/>
    <property type="molecule type" value="Genomic_DNA"/>
</dbReference>
<evidence type="ECO:0000313" key="2">
    <source>
        <dbReference type="EMBL" id="MFD1165539.1"/>
    </source>
</evidence>
<protein>
    <submittedName>
        <fullName evidence="2">Sialidase family protein</fullName>
        <ecNumber evidence="2">3.2.1.-</ecNumber>
    </submittedName>
</protein>
<name>A0ABW3RKK3_9SPHI</name>
<evidence type="ECO:0000256" key="1">
    <source>
        <dbReference type="SAM" id="SignalP"/>
    </source>
</evidence>
<keyword evidence="2" id="KW-0378">Hydrolase</keyword>
<evidence type="ECO:0000313" key="3">
    <source>
        <dbReference type="Proteomes" id="UP001597205"/>
    </source>
</evidence>
<reference evidence="3" key="1">
    <citation type="journal article" date="2019" name="Int. J. Syst. Evol. Microbiol.">
        <title>The Global Catalogue of Microorganisms (GCM) 10K type strain sequencing project: providing services to taxonomists for standard genome sequencing and annotation.</title>
        <authorList>
            <consortium name="The Broad Institute Genomics Platform"/>
            <consortium name="The Broad Institute Genome Sequencing Center for Infectious Disease"/>
            <person name="Wu L."/>
            <person name="Ma J."/>
        </authorList>
    </citation>
    <scope>NUCLEOTIDE SEQUENCE [LARGE SCALE GENOMIC DNA]</scope>
    <source>
        <strain evidence="3">CCUG 52468</strain>
    </source>
</reference>
<proteinExistence type="predicted"/>